<keyword evidence="3" id="KW-0479">Metal-binding</keyword>
<accession>A0A1G8Y268</accession>
<evidence type="ECO:0000256" key="1">
    <source>
        <dbReference type="ARBA" id="ARBA00001947"/>
    </source>
</evidence>
<dbReference type="InterPro" id="IPR024079">
    <property type="entry name" value="MetalloPept_cat_dom_sf"/>
</dbReference>
<dbReference type="Proteomes" id="UP000326500">
    <property type="component" value="Unassembled WGS sequence"/>
</dbReference>
<name>A0A1G8Y268_9EURY</name>
<keyword evidence="2" id="KW-0645">Protease</keyword>
<organism evidence="7 8">
    <name type="scientific">Methanoculleus thermophilus</name>
    <dbReference type="NCBI Taxonomy" id="2200"/>
    <lineage>
        <taxon>Archaea</taxon>
        <taxon>Methanobacteriati</taxon>
        <taxon>Methanobacteriota</taxon>
        <taxon>Stenosarchaea group</taxon>
        <taxon>Methanomicrobia</taxon>
        <taxon>Methanomicrobiales</taxon>
        <taxon>Methanomicrobiaceae</taxon>
        <taxon>Methanoculleus</taxon>
    </lineage>
</organism>
<dbReference type="EMBL" id="FNFT01000002">
    <property type="protein sequence ID" value="SDJ96215.1"/>
    <property type="molecule type" value="Genomic_DNA"/>
</dbReference>
<dbReference type="Pfam" id="PF07998">
    <property type="entry name" value="Peptidase_M54"/>
    <property type="match status" value="1"/>
</dbReference>
<dbReference type="RefSeq" id="WP_066955051.1">
    <property type="nucleotide sequence ID" value="NZ_BCNX01000004.1"/>
</dbReference>
<dbReference type="STRING" id="2200.GCA_001571405_00513"/>
<keyword evidence="8" id="KW-1185">Reference proteome</keyword>
<sequence>MSINILWDQQAPRGIELPVARMIEMILGRETRLLEHPFLIDGYNRDRDQHDAQKILDRLQDTFTRRYSINGPLLLVTSRDLYVTGCDFVFGLARSASSVAVVSTARLGNEYYGRRPDDADLIDRTAKEGAHELGHLLGLGHCDNPECVMFRPRTLDELDRKRKMLCPACKEALDS</sequence>
<proteinExistence type="predicted"/>
<dbReference type="SUPFAM" id="SSF55486">
    <property type="entry name" value="Metalloproteases ('zincins'), catalytic domain"/>
    <property type="match status" value="1"/>
</dbReference>
<dbReference type="PANTHER" id="PTHR15910">
    <property type="entry name" value="ARCHAEMETZINCIN"/>
    <property type="match status" value="1"/>
</dbReference>
<evidence type="ECO:0000313" key="8">
    <source>
        <dbReference type="Proteomes" id="UP000326500"/>
    </source>
</evidence>
<keyword evidence="6" id="KW-0482">Metalloprotease</keyword>
<dbReference type="PANTHER" id="PTHR15910:SF1">
    <property type="entry name" value="ARCHAEMETZINCIN-2"/>
    <property type="match status" value="1"/>
</dbReference>
<gene>
    <name evidence="7" type="ORF">SAMN04488571_102145</name>
</gene>
<reference evidence="7 8" key="1">
    <citation type="submission" date="2016-10" db="EMBL/GenBank/DDBJ databases">
        <authorList>
            <person name="Varghese N."/>
            <person name="Submissions S."/>
        </authorList>
    </citation>
    <scope>NUCLEOTIDE SEQUENCE [LARGE SCALE GENOMIC DNA]</scope>
    <source>
        <strain evidence="7 8">DSM 2373</strain>
    </source>
</reference>
<evidence type="ECO:0000313" key="7">
    <source>
        <dbReference type="EMBL" id="SDJ96215.1"/>
    </source>
</evidence>
<dbReference type="GO" id="GO:0006508">
    <property type="term" value="P:proteolysis"/>
    <property type="evidence" value="ECO:0007669"/>
    <property type="project" value="UniProtKB-KW"/>
</dbReference>
<dbReference type="GO" id="GO:0008237">
    <property type="term" value="F:metallopeptidase activity"/>
    <property type="evidence" value="ECO:0007669"/>
    <property type="project" value="UniProtKB-KW"/>
</dbReference>
<comment type="cofactor">
    <cofactor evidence="1">
        <name>Zn(2+)</name>
        <dbReference type="ChEBI" id="CHEBI:29105"/>
    </cofactor>
</comment>
<dbReference type="GO" id="GO:0008270">
    <property type="term" value="F:zinc ion binding"/>
    <property type="evidence" value="ECO:0007669"/>
    <property type="project" value="InterPro"/>
</dbReference>
<dbReference type="NCBIfam" id="NF033823">
    <property type="entry name" value="archmetzin"/>
    <property type="match status" value="1"/>
</dbReference>
<dbReference type="OrthoDB" id="50281at2157"/>
<dbReference type="InterPro" id="IPR012091">
    <property type="entry name" value="Pept_M54_archaemetzncn_arc/bac"/>
</dbReference>
<evidence type="ECO:0000256" key="3">
    <source>
        <dbReference type="ARBA" id="ARBA00022723"/>
    </source>
</evidence>
<keyword evidence="4" id="KW-0378">Hydrolase</keyword>
<evidence type="ECO:0000256" key="6">
    <source>
        <dbReference type="ARBA" id="ARBA00023049"/>
    </source>
</evidence>
<dbReference type="CDD" id="cd11375">
    <property type="entry name" value="Peptidase_M54"/>
    <property type="match status" value="1"/>
</dbReference>
<dbReference type="AlphaFoldDB" id="A0A1G8Y268"/>
<dbReference type="InterPro" id="IPR012962">
    <property type="entry name" value="Pept_M54_archaemetzincn"/>
</dbReference>
<protein>
    <submittedName>
        <fullName evidence="7">Archaemetzincin</fullName>
    </submittedName>
</protein>
<dbReference type="Gene3D" id="3.40.390.10">
    <property type="entry name" value="Collagenase (Catalytic Domain)"/>
    <property type="match status" value="1"/>
</dbReference>
<evidence type="ECO:0000256" key="2">
    <source>
        <dbReference type="ARBA" id="ARBA00022670"/>
    </source>
</evidence>
<evidence type="ECO:0000256" key="4">
    <source>
        <dbReference type="ARBA" id="ARBA00022801"/>
    </source>
</evidence>
<evidence type="ECO:0000256" key="5">
    <source>
        <dbReference type="ARBA" id="ARBA00022833"/>
    </source>
</evidence>
<keyword evidence="5" id="KW-0862">Zinc</keyword>